<evidence type="ECO:0000256" key="7">
    <source>
        <dbReference type="ARBA" id="ARBA00022741"/>
    </source>
</evidence>
<dbReference type="GO" id="GO:0005524">
    <property type="term" value="F:ATP binding"/>
    <property type="evidence" value="ECO:0007669"/>
    <property type="project" value="UniProtKB-UniRule"/>
</dbReference>
<dbReference type="EMBL" id="PPDF01000013">
    <property type="protein sequence ID" value="PQL24349.1"/>
    <property type="molecule type" value="Genomic_DNA"/>
</dbReference>
<organism evidence="18 19">
    <name type="scientific">Veillonella tobetsuensis</name>
    <dbReference type="NCBI Taxonomy" id="1110546"/>
    <lineage>
        <taxon>Bacteria</taxon>
        <taxon>Bacillati</taxon>
        <taxon>Bacillota</taxon>
        <taxon>Negativicutes</taxon>
        <taxon>Veillonellales</taxon>
        <taxon>Veillonellaceae</taxon>
        <taxon>Veillonella</taxon>
    </lineage>
</organism>
<feature type="transmembrane region" description="Helical" evidence="16">
    <location>
        <begin position="579"/>
        <end position="602"/>
    </location>
</feature>
<dbReference type="SUPFAM" id="SSF81653">
    <property type="entry name" value="Calcium ATPase, transduction domain A"/>
    <property type="match status" value="1"/>
</dbReference>
<name>A0A2S7ZM25_9FIRM</name>
<comment type="subcellular location">
    <subcellularLocation>
        <location evidence="1">Cell membrane</location>
        <topology evidence="1">Multi-pass membrane protein</topology>
    </subcellularLocation>
</comment>
<evidence type="ECO:0000256" key="12">
    <source>
        <dbReference type="ARBA" id="ARBA00023008"/>
    </source>
</evidence>
<keyword evidence="6 16" id="KW-0479">Metal-binding</keyword>
<dbReference type="InterPro" id="IPR018303">
    <property type="entry name" value="ATPase_P-typ_P_site"/>
</dbReference>
<keyword evidence="5 16" id="KW-0812">Transmembrane</keyword>
<evidence type="ECO:0000256" key="9">
    <source>
        <dbReference type="ARBA" id="ARBA00022840"/>
    </source>
</evidence>
<evidence type="ECO:0000259" key="17">
    <source>
        <dbReference type="Pfam" id="PF00122"/>
    </source>
</evidence>
<comment type="catalytic activity">
    <reaction evidence="15">
        <text>Cd(2+)(in) + ATP + H2O = Cd(2+)(out) + ADP + phosphate + H(+)</text>
        <dbReference type="Rhea" id="RHEA:12132"/>
        <dbReference type="ChEBI" id="CHEBI:15377"/>
        <dbReference type="ChEBI" id="CHEBI:15378"/>
        <dbReference type="ChEBI" id="CHEBI:30616"/>
        <dbReference type="ChEBI" id="CHEBI:43474"/>
        <dbReference type="ChEBI" id="CHEBI:48775"/>
        <dbReference type="ChEBI" id="CHEBI:456216"/>
        <dbReference type="EC" id="7.2.2.21"/>
    </reaction>
</comment>
<evidence type="ECO:0000256" key="6">
    <source>
        <dbReference type="ARBA" id="ARBA00022723"/>
    </source>
</evidence>
<feature type="transmembrane region" description="Helical" evidence="16">
    <location>
        <begin position="608"/>
        <end position="626"/>
    </location>
</feature>
<evidence type="ECO:0000256" key="3">
    <source>
        <dbReference type="ARBA" id="ARBA00022475"/>
    </source>
</evidence>
<keyword evidence="9 16" id="KW-0067">ATP-binding</keyword>
<dbReference type="InterPro" id="IPR023299">
    <property type="entry name" value="ATPase_P-typ_cyto_dom_N"/>
</dbReference>
<dbReference type="InterPro" id="IPR036412">
    <property type="entry name" value="HAD-like_sf"/>
</dbReference>
<dbReference type="SFLD" id="SFLDS00003">
    <property type="entry name" value="Haloacid_Dehalogenase"/>
    <property type="match status" value="1"/>
</dbReference>
<evidence type="ECO:0000256" key="2">
    <source>
        <dbReference type="ARBA" id="ARBA00006024"/>
    </source>
</evidence>
<dbReference type="InterPro" id="IPR059000">
    <property type="entry name" value="ATPase_P-type_domA"/>
</dbReference>
<sequence>MVHRIHDILSGLYMTILAGLFLLLDGIPHLIEEFGGQSPFQNIFPFEPSWVTVIICGFPLVYLSIRRIVYNKGISKISSALLISMAMFAAVAIGDIFAAGEVAFIMALGALLEESTTERAKKGLKKLISLVPVKGRKIQDNKEIMISVESIQSGDYLRILPGETIPVDGRIINGETTVDQSIMTGESIPVDKTIDDDVFGGTINCFGAIDIIATKVGEDSSIQKMIQLIRNAEQKQAPIQRIADTVASRLVPIALMIACIGYIVTGNIIVGVTVLVVFCPCALVLATPTAVMAAIGQATKHGVIIKSGKILETMGKVDTMAFDKTGTLTRGQLSVQSILVVDTDYSEVDILQLAASAEAKSEHPIGKAIVSHAIYQDLEILATTSFTMSVGRGIIAVINGVTLYCGHERFLEEHNIIVDERVQQNVNTYRSEGKVSIIIADKDHIIGIIALSDTMRRDTADMLSAVSSLAMKTVLLTGDSKETATYIGKKAGISEIHAELLPGEKVSIIEELQGKHHKVCMVGDGINDAPAMKTADVSIAMGSIGSDIAIETADIALMSEDLSKIPYIKRLSDAMIRTIKFSIALSMAINCIAIILSLLEVLTPTTGALVHNVGSCLVVLIAARLYDRKFI</sequence>
<evidence type="ECO:0000256" key="5">
    <source>
        <dbReference type="ARBA" id="ARBA00022692"/>
    </source>
</evidence>
<dbReference type="GO" id="GO:0005886">
    <property type="term" value="C:plasma membrane"/>
    <property type="evidence" value="ECO:0007669"/>
    <property type="project" value="UniProtKB-SubCell"/>
</dbReference>
<dbReference type="GO" id="GO:0006825">
    <property type="term" value="P:copper ion transport"/>
    <property type="evidence" value="ECO:0007669"/>
    <property type="project" value="UniProtKB-KW"/>
</dbReference>
<feature type="domain" description="P-type ATPase A" evidence="17">
    <location>
        <begin position="130"/>
        <end position="229"/>
    </location>
</feature>
<evidence type="ECO:0000256" key="10">
    <source>
        <dbReference type="ARBA" id="ARBA00022967"/>
    </source>
</evidence>
<feature type="transmembrane region" description="Helical" evidence="16">
    <location>
        <begin position="12"/>
        <end position="31"/>
    </location>
</feature>
<dbReference type="Pfam" id="PF00122">
    <property type="entry name" value="E1-E2_ATPase"/>
    <property type="match status" value="1"/>
</dbReference>
<dbReference type="InterPro" id="IPR001757">
    <property type="entry name" value="P_typ_ATPase"/>
</dbReference>
<evidence type="ECO:0000256" key="16">
    <source>
        <dbReference type="RuleBase" id="RU362081"/>
    </source>
</evidence>
<dbReference type="GO" id="GO:0046872">
    <property type="term" value="F:metal ion binding"/>
    <property type="evidence" value="ECO:0007669"/>
    <property type="project" value="UniProtKB-KW"/>
</dbReference>
<comment type="similarity">
    <text evidence="2 16">Belongs to the cation transport ATPase (P-type) (TC 3.A.3) family. Type IB subfamily.</text>
</comment>
<dbReference type="InterPro" id="IPR044492">
    <property type="entry name" value="P_typ_ATPase_HD_dom"/>
</dbReference>
<keyword evidence="13 16" id="KW-0472">Membrane</keyword>
<dbReference type="PANTHER" id="PTHR48085:SF5">
    <property type="entry name" value="CADMIUM_ZINC-TRANSPORTING ATPASE HMA4-RELATED"/>
    <property type="match status" value="1"/>
</dbReference>
<dbReference type="SFLD" id="SFLDG00002">
    <property type="entry name" value="C1.7:_P-type_atpase_like"/>
    <property type="match status" value="1"/>
</dbReference>
<proteinExistence type="inferred from homology"/>
<evidence type="ECO:0000256" key="8">
    <source>
        <dbReference type="ARBA" id="ARBA00022796"/>
    </source>
</evidence>
<keyword evidence="7 16" id="KW-0547">Nucleotide-binding</keyword>
<dbReference type="PRINTS" id="PR00941">
    <property type="entry name" value="CDATPASE"/>
</dbReference>
<dbReference type="SUPFAM" id="SSF56784">
    <property type="entry name" value="HAD-like"/>
    <property type="match status" value="1"/>
</dbReference>
<evidence type="ECO:0000256" key="1">
    <source>
        <dbReference type="ARBA" id="ARBA00004651"/>
    </source>
</evidence>
<keyword evidence="12" id="KW-0186">Copper</keyword>
<dbReference type="RefSeq" id="WP_105093388.1">
    <property type="nucleotide sequence ID" value="NZ_PPDF01000013.1"/>
</dbReference>
<feature type="transmembrane region" description="Helical" evidence="16">
    <location>
        <begin position="43"/>
        <end position="62"/>
    </location>
</feature>
<reference evidence="18 19" key="1">
    <citation type="submission" date="2018-01" db="EMBL/GenBank/DDBJ databases">
        <title>Draft genome sequences of clinical isolates and type strains of oral Veillonella including Veillonella infantum sp., nov.</title>
        <authorList>
            <person name="Mashima I."/>
            <person name="Liao Y.-C."/>
            <person name="Sabharwal A."/>
            <person name="Haase E.M."/>
            <person name="Nakazawa F."/>
            <person name="Scannapieco F.A."/>
        </authorList>
    </citation>
    <scope>NUCLEOTIDE SEQUENCE [LARGE SCALE GENOMIC DNA]</scope>
    <source>
        <strain evidence="18 19">Y6</strain>
    </source>
</reference>
<evidence type="ECO:0000313" key="18">
    <source>
        <dbReference type="EMBL" id="PQL24349.1"/>
    </source>
</evidence>
<dbReference type="NCBIfam" id="TIGR01494">
    <property type="entry name" value="ATPase_P-type"/>
    <property type="match status" value="1"/>
</dbReference>
<keyword evidence="4" id="KW-0104">Cadmium</keyword>
<keyword evidence="11 16" id="KW-1133">Transmembrane helix</keyword>
<dbReference type="SUPFAM" id="SSF81665">
    <property type="entry name" value="Calcium ATPase, transmembrane domain M"/>
    <property type="match status" value="1"/>
</dbReference>
<dbReference type="InterPro" id="IPR051014">
    <property type="entry name" value="Cation_Transport_ATPase_IB"/>
</dbReference>
<dbReference type="PANTHER" id="PTHR48085">
    <property type="entry name" value="CADMIUM/ZINC-TRANSPORTING ATPASE HMA2-RELATED"/>
    <property type="match status" value="1"/>
</dbReference>
<dbReference type="InterPro" id="IPR023298">
    <property type="entry name" value="ATPase_P-typ_TM_dom_sf"/>
</dbReference>
<dbReference type="STRING" id="1110546.GCA_001078375_00280"/>
<dbReference type="AlphaFoldDB" id="A0A2S7ZM25"/>
<dbReference type="GO" id="GO:0008551">
    <property type="term" value="F:P-type cadmium transporter activity"/>
    <property type="evidence" value="ECO:0007669"/>
    <property type="project" value="UniProtKB-EC"/>
</dbReference>
<keyword evidence="8" id="KW-0406">Ion transport</keyword>
<dbReference type="Gene3D" id="2.70.150.10">
    <property type="entry name" value="Calcium-transporting ATPase, cytoplasmic transduction domain A"/>
    <property type="match status" value="1"/>
</dbReference>
<dbReference type="InterPro" id="IPR008250">
    <property type="entry name" value="ATPase_P-typ_transduc_dom_A_sf"/>
</dbReference>
<dbReference type="Gene3D" id="3.40.1110.10">
    <property type="entry name" value="Calcium-transporting ATPase, cytoplasmic domain N"/>
    <property type="match status" value="1"/>
</dbReference>
<keyword evidence="10" id="KW-1278">Translocase</keyword>
<keyword evidence="8" id="KW-0187">Copper transport</keyword>
<accession>A0A2S7ZM25</accession>
<dbReference type="GO" id="GO:0016887">
    <property type="term" value="F:ATP hydrolysis activity"/>
    <property type="evidence" value="ECO:0007669"/>
    <property type="project" value="InterPro"/>
</dbReference>
<evidence type="ECO:0000256" key="13">
    <source>
        <dbReference type="ARBA" id="ARBA00023136"/>
    </source>
</evidence>
<evidence type="ECO:0000313" key="19">
    <source>
        <dbReference type="Proteomes" id="UP000238877"/>
    </source>
</evidence>
<dbReference type="Gene3D" id="3.40.50.1000">
    <property type="entry name" value="HAD superfamily/HAD-like"/>
    <property type="match status" value="1"/>
</dbReference>
<keyword evidence="8" id="KW-0813">Transport</keyword>
<dbReference type="FunFam" id="2.70.150.10:FF:000020">
    <property type="entry name" value="Copper-exporting P-type ATPase A"/>
    <property type="match status" value="1"/>
</dbReference>
<evidence type="ECO:0000256" key="15">
    <source>
        <dbReference type="ARBA" id="ARBA00049338"/>
    </source>
</evidence>
<dbReference type="Pfam" id="PF00702">
    <property type="entry name" value="Hydrolase"/>
    <property type="match status" value="1"/>
</dbReference>
<gene>
    <name evidence="18" type="ORF">VTHSUH11_08730</name>
</gene>
<dbReference type="PROSITE" id="PS00154">
    <property type="entry name" value="ATPASE_E1_E2"/>
    <property type="match status" value="1"/>
</dbReference>
<dbReference type="PRINTS" id="PR00119">
    <property type="entry name" value="CATATPASE"/>
</dbReference>
<protein>
    <recommendedName>
        <fullName evidence="14">Cd(2+)-exporting ATPase</fullName>
        <ecNumber evidence="14">7.2.2.21</ecNumber>
    </recommendedName>
</protein>
<dbReference type="Proteomes" id="UP000238877">
    <property type="component" value="Unassembled WGS sequence"/>
</dbReference>
<dbReference type="SFLD" id="SFLDF00027">
    <property type="entry name" value="p-type_atpase"/>
    <property type="match status" value="1"/>
</dbReference>
<feature type="transmembrane region" description="Helical" evidence="16">
    <location>
        <begin position="74"/>
        <end position="90"/>
    </location>
</feature>
<keyword evidence="3 16" id="KW-1003">Cell membrane</keyword>
<dbReference type="NCBIfam" id="TIGR01525">
    <property type="entry name" value="ATPase-IB_hvy"/>
    <property type="match status" value="1"/>
</dbReference>
<comment type="caution">
    <text evidence="18">The sequence shown here is derived from an EMBL/GenBank/DDBJ whole genome shotgun (WGS) entry which is preliminary data.</text>
</comment>
<dbReference type="EC" id="7.2.2.21" evidence="14"/>
<dbReference type="InterPro" id="IPR027256">
    <property type="entry name" value="P-typ_ATPase_IB"/>
</dbReference>
<evidence type="ECO:0000256" key="14">
    <source>
        <dbReference type="ARBA" id="ARBA00039103"/>
    </source>
</evidence>
<evidence type="ECO:0000256" key="11">
    <source>
        <dbReference type="ARBA" id="ARBA00022989"/>
    </source>
</evidence>
<dbReference type="InterPro" id="IPR023214">
    <property type="entry name" value="HAD_sf"/>
</dbReference>
<evidence type="ECO:0000256" key="4">
    <source>
        <dbReference type="ARBA" id="ARBA00022539"/>
    </source>
</evidence>